<reference evidence="1 2" key="1">
    <citation type="submission" date="2023-04" db="EMBL/GenBank/DDBJ databases">
        <title>Spirochaete genome identified in red abalone sample constitutes a novel genus.</title>
        <authorList>
            <person name="Sharma S.P."/>
            <person name="Purcell C.M."/>
            <person name="Hyde J.R."/>
            <person name="Severin A.J."/>
        </authorList>
    </citation>
    <scope>NUCLEOTIDE SEQUENCE [LARGE SCALE GENOMIC DNA]</scope>
    <source>
        <strain evidence="1 2">SP-2023</strain>
    </source>
</reference>
<keyword evidence="2" id="KW-1185">Reference proteome</keyword>
<protein>
    <submittedName>
        <fullName evidence="1">Uncharacterized protein</fullName>
    </submittedName>
</protein>
<gene>
    <name evidence="1" type="ORF">P0082_08860</name>
</gene>
<dbReference type="RefSeq" id="WP_326926773.1">
    <property type="nucleotide sequence ID" value="NZ_CP123443.1"/>
</dbReference>
<sequence>MGMSNLEVMEFILKYPEGYKTRRINTMEMNDFGVMEFTFAEQMIKLNYLVFMAKFYAIVKKESQLSAYFQQNPEASAIVKVITPETASMLNEEIGVRIEIMQEESTIAHVFDHFRDLKHNYYEEYDTSLSVIKCSLVGNAC</sequence>
<accession>A0ABY8MF45</accession>
<evidence type="ECO:0000313" key="2">
    <source>
        <dbReference type="Proteomes" id="UP001228690"/>
    </source>
</evidence>
<evidence type="ECO:0000313" key="1">
    <source>
        <dbReference type="EMBL" id="WGK68587.1"/>
    </source>
</evidence>
<organism evidence="1 2">
    <name type="scientific">Candidatus Haliotispira prima</name>
    <dbReference type="NCBI Taxonomy" id="3034016"/>
    <lineage>
        <taxon>Bacteria</taxon>
        <taxon>Pseudomonadati</taxon>
        <taxon>Spirochaetota</taxon>
        <taxon>Spirochaetia</taxon>
        <taxon>Spirochaetales</taxon>
        <taxon>Spirochaetaceae</taxon>
        <taxon>Candidatus Haliotispira</taxon>
    </lineage>
</organism>
<dbReference type="EMBL" id="CP123443">
    <property type="protein sequence ID" value="WGK68587.1"/>
    <property type="molecule type" value="Genomic_DNA"/>
</dbReference>
<dbReference type="Proteomes" id="UP001228690">
    <property type="component" value="Chromosome"/>
</dbReference>
<proteinExistence type="predicted"/>
<name>A0ABY8MF45_9SPIO</name>